<accession>A0A3R7PP05</accession>
<evidence type="ECO:0000313" key="4">
    <source>
        <dbReference type="Proteomes" id="UP000283509"/>
    </source>
</evidence>
<sequence>MLGLVLNCYEINTEEELRSILHDPSFPVTSFGEIKITHCGMESLGADLFGQLSADRVYLESFPNLKSLDPELLAGPMSDHVRVIHISKNPLLEVADLRLFENVKRTDLMVTMIENNIKTVTPPSKPSNIYSLNLGRNAIASVTGDMLRNLLGVKYLYFYENGLTSIEHGALTALDSLADLQLHQNALGPVLPAGAVAVSASLTSMTLDNNGISEIMPEAITGFSPSAYLSLWSNNLKSFPEETFRPMLERLAEGGGVWMCNFELPCDCSIVGSSSRRGSWTLLTGTTARTSCPSRTSTRRR</sequence>
<reference evidence="3 4" key="2">
    <citation type="submission" date="2019-01" db="EMBL/GenBank/DDBJ databases">
        <title>The decoding of complex shrimp genome reveals the adaptation for benthos swimmer, frequently molting mechanism and breeding impact on genome.</title>
        <authorList>
            <person name="Sun Y."/>
            <person name="Gao Y."/>
            <person name="Yu Y."/>
        </authorList>
    </citation>
    <scope>NUCLEOTIDE SEQUENCE [LARGE SCALE GENOMIC DNA]</scope>
    <source>
        <tissue evidence="3">Muscle</tissue>
    </source>
</reference>
<reference evidence="3 4" key="1">
    <citation type="submission" date="2018-04" db="EMBL/GenBank/DDBJ databases">
        <authorList>
            <person name="Zhang X."/>
            <person name="Yuan J."/>
            <person name="Li F."/>
            <person name="Xiang J."/>
        </authorList>
    </citation>
    <scope>NUCLEOTIDE SEQUENCE [LARGE SCALE GENOMIC DNA]</scope>
    <source>
        <tissue evidence="3">Muscle</tissue>
    </source>
</reference>
<evidence type="ECO:0000256" key="2">
    <source>
        <dbReference type="ARBA" id="ARBA00022737"/>
    </source>
</evidence>
<proteinExistence type="predicted"/>
<comment type="caution">
    <text evidence="3">The sequence shown here is derived from an EMBL/GenBank/DDBJ whole genome shotgun (WGS) entry which is preliminary data.</text>
</comment>
<dbReference type="EMBL" id="QCYY01002126">
    <property type="protein sequence ID" value="ROT72621.1"/>
    <property type="molecule type" value="Genomic_DNA"/>
</dbReference>
<evidence type="ECO:0000313" key="3">
    <source>
        <dbReference type="EMBL" id="ROT72621.1"/>
    </source>
</evidence>
<evidence type="ECO:0000256" key="1">
    <source>
        <dbReference type="ARBA" id="ARBA00022614"/>
    </source>
</evidence>
<organism evidence="3 4">
    <name type="scientific">Penaeus vannamei</name>
    <name type="common">Whiteleg shrimp</name>
    <name type="synonym">Litopenaeus vannamei</name>
    <dbReference type="NCBI Taxonomy" id="6689"/>
    <lineage>
        <taxon>Eukaryota</taxon>
        <taxon>Metazoa</taxon>
        <taxon>Ecdysozoa</taxon>
        <taxon>Arthropoda</taxon>
        <taxon>Crustacea</taxon>
        <taxon>Multicrustacea</taxon>
        <taxon>Malacostraca</taxon>
        <taxon>Eumalacostraca</taxon>
        <taxon>Eucarida</taxon>
        <taxon>Decapoda</taxon>
        <taxon>Dendrobranchiata</taxon>
        <taxon>Penaeoidea</taxon>
        <taxon>Penaeidae</taxon>
        <taxon>Penaeus</taxon>
    </lineage>
</organism>
<dbReference type="GO" id="GO:0005615">
    <property type="term" value="C:extracellular space"/>
    <property type="evidence" value="ECO:0007669"/>
    <property type="project" value="TreeGrafter"/>
</dbReference>
<keyword evidence="2" id="KW-0677">Repeat</keyword>
<dbReference type="SUPFAM" id="SSF52058">
    <property type="entry name" value="L domain-like"/>
    <property type="match status" value="1"/>
</dbReference>
<name>A0A3R7PP05_PENVA</name>
<dbReference type="InterPro" id="IPR050333">
    <property type="entry name" value="SLRP"/>
</dbReference>
<dbReference type="InterPro" id="IPR032675">
    <property type="entry name" value="LRR_dom_sf"/>
</dbReference>
<dbReference type="OrthoDB" id="676979at2759"/>
<keyword evidence="1" id="KW-0433">Leucine-rich repeat</keyword>
<dbReference type="Pfam" id="PF13855">
    <property type="entry name" value="LRR_8"/>
    <property type="match status" value="1"/>
</dbReference>
<dbReference type="AlphaFoldDB" id="A0A3R7PP05"/>
<keyword evidence="4" id="KW-1185">Reference proteome</keyword>
<dbReference type="InterPro" id="IPR001611">
    <property type="entry name" value="Leu-rich_rpt"/>
</dbReference>
<protein>
    <recommendedName>
        <fullName evidence="5">Oplophorus-luciferin 2-monooxygenase non-catalytic subunit</fullName>
    </recommendedName>
</protein>
<dbReference type="PANTHER" id="PTHR45712">
    <property type="entry name" value="AGAP008170-PA"/>
    <property type="match status" value="1"/>
</dbReference>
<dbReference type="STRING" id="6689.A0A3R7PP05"/>
<dbReference type="Gene3D" id="3.80.10.10">
    <property type="entry name" value="Ribonuclease Inhibitor"/>
    <property type="match status" value="1"/>
</dbReference>
<gene>
    <name evidence="3" type="ORF">C7M84_008982</name>
</gene>
<dbReference type="Proteomes" id="UP000283509">
    <property type="component" value="Unassembled WGS sequence"/>
</dbReference>
<dbReference type="PANTHER" id="PTHR45712:SF22">
    <property type="entry name" value="INSULIN-LIKE GROWTH FACTOR-BINDING PROTEIN COMPLEX ACID LABILE SUBUNIT"/>
    <property type="match status" value="1"/>
</dbReference>
<evidence type="ECO:0008006" key="5">
    <source>
        <dbReference type="Google" id="ProtNLM"/>
    </source>
</evidence>